<keyword evidence="3" id="KW-1185">Reference proteome</keyword>
<feature type="transmembrane region" description="Helical" evidence="1">
    <location>
        <begin position="12"/>
        <end position="34"/>
    </location>
</feature>
<evidence type="ECO:0000313" key="2">
    <source>
        <dbReference type="EMBL" id="XAF70165.1"/>
    </source>
</evidence>
<evidence type="ECO:0000313" key="3">
    <source>
        <dbReference type="Proteomes" id="UP001436297"/>
    </source>
</evidence>
<keyword evidence="1" id="KW-1133">Transmembrane helix</keyword>
<evidence type="ECO:0000256" key="1">
    <source>
        <dbReference type="SAM" id="Phobius"/>
    </source>
</evidence>
<dbReference type="Pfam" id="PF15980">
    <property type="entry name" value="ComGF"/>
    <property type="match status" value="1"/>
</dbReference>
<reference evidence="2 3" key="1">
    <citation type="journal article" date="2024" name="Pathogens">
        <title>Staphylococcus hsinchuensis sp. nov., Isolated from Soymilk.</title>
        <authorList>
            <person name="Wang Y.T."/>
            <person name="Lin Y.C."/>
            <person name="Hsieh Y.H."/>
            <person name="Lin Y.T."/>
            <person name="Hamada M."/>
            <person name="Chen C.C."/>
            <person name="Liou J.S."/>
            <person name="Lee A.Y."/>
            <person name="Zhang W.L."/>
            <person name="Chen Y.T."/>
            <person name="Huang C.H."/>
        </authorList>
    </citation>
    <scope>NUCLEOTIDE SEQUENCE [LARGE SCALE GENOMIC DNA]</scope>
    <source>
        <strain evidence="2 3">H164</strain>
    </source>
</reference>
<proteinExistence type="predicted"/>
<protein>
    <submittedName>
        <fullName evidence="2">ComGF family competence protein</fullName>
    </submittedName>
</protein>
<dbReference type="Proteomes" id="UP001436297">
    <property type="component" value="Chromosome"/>
</dbReference>
<sequence length="145" mass="16922">MKNVIRRINAFTYIEAIFTLFITVLILSVVPILIKTSSTIHQVYNNPAFVELEFYAYDMTKDLQSAKNAEFHTNISNDTLIMKTKHRITRYEFKNFKIVKTINGGGNITMLNNVLNVRYEIKNKTIVVHLKLLESGHKFEKTIYF</sequence>
<accession>A0ABZ3ECI2</accession>
<name>A0ABZ3ECI2_9STAP</name>
<dbReference type="RefSeq" id="WP_251520665.1">
    <property type="nucleotide sequence ID" value="NZ_CP128355.1"/>
</dbReference>
<gene>
    <name evidence="2" type="ORF">QQM35_08825</name>
</gene>
<organism evidence="2 3">
    <name type="scientific">Staphylococcus hsinchuensis</name>
    <dbReference type="NCBI Taxonomy" id="3051183"/>
    <lineage>
        <taxon>Bacteria</taxon>
        <taxon>Bacillati</taxon>
        <taxon>Bacillota</taxon>
        <taxon>Bacilli</taxon>
        <taxon>Bacillales</taxon>
        <taxon>Staphylococcaceae</taxon>
        <taxon>Staphylococcus</taxon>
    </lineage>
</organism>
<keyword evidence="1" id="KW-0472">Membrane</keyword>
<dbReference type="InterPro" id="IPR016977">
    <property type="entry name" value="ComGF"/>
</dbReference>
<keyword evidence="1" id="KW-0812">Transmembrane</keyword>
<dbReference type="EMBL" id="CP128355">
    <property type="protein sequence ID" value="XAF70165.1"/>
    <property type="molecule type" value="Genomic_DNA"/>
</dbReference>